<keyword evidence="1" id="KW-0812">Transmembrane</keyword>
<evidence type="ECO:0000256" key="1">
    <source>
        <dbReference type="SAM" id="Phobius"/>
    </source>
</evidence>
<dbReference type="AlphaFoldDB" id="A0A010RPL6"/>
<dbReference type="InterPro" id="IPR053018">
    <property type="entry name" value="Elsinochrome_Biosynth-Asso"/>
</dbReference>
<keyword evidence="1" id="KW-1133">Transmembrane helix</keyword>
<dbReference type="PANTHER" id="PTHR37577">
    <property type="entry name" value="INTEGRAL MEMBRANE PROTEIN"/>
    <property type="match status" value="1"/>
</dbReference>
<feature type="transmembrane region" description="Helical" evidence="1">
    <location>
        <begin position="108"/>
        <end position="129"/>
    </location>
</feature>
<evidence type="ECO:0000313" key="3">
    <source>
        <dbReference type="Proteomes" id="UP000020467"/>
    </source>
</evidence>
<dbReference type="eggNOG" id="ENOG502SQSC">
    <property type="taxonomic scope" value="Eukaryota"/>
</dbReference>
<feature type="transmembrane region" description="Helical" evidence="1">
    <location>
        <begin position="172"/>
        <end position="190"/>
    </location>
</feature>
<feature type="transmembrane region" description="Helical" evidence="1">
    <location>
        <begin position="141"/>
        <end position="160"/>
    </location>
</feature>
<reference evidence="2 3" key="1">
    <citation type="submission" date="2014-02" db="EMBL/GenBank/DDBJ databases">
        <title>The genome sequence of Colletotrichum fioriniae PJ7.</title>
        <authorList>
            <person name="Baroncelli R."/>
            <person name="Thon M.R."/>
        </authorList>
    </citation>
    <scope>NUCLEOTIDE SEQUENCE [LARGE SCALE GENOMIC DNA]</scope>
    <source>
        <strain evidence="2 3">PJ7</strain>
    </source>
</reference>
<gene>
    <name evidence="2" type="ORF">CFIO01_08769</name>
</gene>
<organism evidence="2 3">
    <name type="scientific">Colletotrichum fioriniae PJ7</name>
    <dbReference type="NCBI Taxonomy" id="1445577"/>
    <lineage>
        <taxon>Eukaryota</taxon>
        <taxon>Fungi</taxon>
        <taxon>Dikarya</taxon>
        <taxon>Ascomycota</taxon>
        <taxon>Pezizomycotina</taxon>
        <taxon>Sordariomycetes</taxon>
        <taxon>Hypocreomycetidae</taxon>
        <taxon>Glomerellales</taxon>
        <taxon>Glomerellaceae</taxon>
        <taxon>Colletotrichum</taxon>
        <taxon>Colletotrichum acutatum species complex</taxon>
    </lineage>
</organism>
<comment type="caution">
    <text evidence="2">The sequence shown here is derived from an EMBL/GenBank/DDBJ whole genome shotgun (WGS) entry which is preliminary data.</text>
</comment>
<dbReference type="OrthoDB" id="5427664at2759"/>
<name>A0A010RPL6_9PEZI</name>
<evidence type="ECO:0000313" key="2">
    <source>
        <dbReference type="EMBL" id="EXF74138.1"/>
    </source>
</evidence>
<keyword evidence="1" id="KW-0472">Membrane</keyword>
<dbReference type="KEGG" id="cfj:CFIO01_08769"/>
<accession>A0A010RPL6</accession>
<dbReference type="Proteomes" id="UP000020467">
    <property type="component" value="Unassembled WGS sequence"/>
</dbReference>
<keyword evidence="3" id="KW-1185">Reference proteome</keyword>
<sequence>MPNYSCSQIPEPLEAYGDITGLGVILAFTITAWSTILTLIAYYLLGFDPSLDPYRRMTERDEEIHPIARRLPNSADQMVYEHTERLRLFFGRYAYEGNAIERIFHRCILLLADTQLITGISIISSGYYALTQGLSAYHWQMLLYLAWFSTITHLSALTFLRTYFHNHPAERSWRIILMSLLVVSLSVGLIPTGHFSLITNETDWLPDRINLGNLIYPDDCDGFPKFIEENSDTSNHVNLSCWLQTTNDVRDDEICGLKACTVEGKPFIAANAPALTGSAS</sequence>
<dbReference type="EMBL" id="JARH01001014">
    <property type="protein sequence ID" value="EXF74138.1"/>
    <property type="molecule type" value="Genomic_DNA"/>
</dbReference>
<dbReference type="HOGENOM" id="CLU_993998_0_0_1"/>
<feature type="transmembrane region" description="Helical" evidence="1">
    <location>
        <begin position="20"/>
        <end position="45"/>
    </location>
</feature>
<dbReference type="PANTHER" id="PTHR37577:SF1">
    <property type="entry name" value="INTEGRAL MEMBRANE PROTEIN"/>
    <property type="match status" value="1"/>
</dbReference>
<proteinExistence type="predicted"/>
<protein>
    <submittedName>
        <fullName evidence="2">Uncharacterized protein</fullName>
    </submittedName>
</protein>